<keyword evidence="19" id="KW-1185">Reference proteome</keyword>
<dbReference type="PANTHER" id="PTHR10125">
    <property type="entry name" value="P2X PURINOCEPTOR"/>
    <property type="match status" value="1"/>
</dbReference>
<dbReference type="InterPro" id="IPR027309">
    <property type="entry name" value="P2X_extracellular_dom_sf"/>
</dbReference>
<dbReference type="PRINTS" id="PR01307">
    <property type="entry name" value="P2XRECEPTOR"/>
</dbReference>
<comment type="function">
    <text evidence="17">Receptor for ATP that acts as a ligand-gated ion channel.</text>
</comment>
<comment type="catalytic activity">
    <reaction evidence="13">
        <text>Ca(2+)(in) = Ca(2+)(out)</text>
        <dbReference type="Rhea" id="RHEA:29671"/>
        <dbReference type="ChEBI" id="CHEBI:29108"/>
    </reaction>
</comment>
<reference evidence="18" key="2">
    <citation type="submission" date="2025-08" db="UniProtKB">
        <authorList>
            <consortium name="Ensembl"/>
        </authorList>
    </citation>
    <scope>IDENTIFICATION</scope>
</reference>
<evidence type="ECO:0000256" key="5">
    <source>
        <dbReference type="ARBA" id="ARBA00022692"/>
    </source>
</evidence>
<dbReference type="eggNOG" id="ENOG502QSUI">
    <property type="taxonomic scope" value="Eukaryota"/>
</dbReference>
<feature type="disulfide bond" evidence="15">
    <location>
        <begin position="220"/>
        <end position="229"/>
    </location>
</feature>
<dbReference type="AlphaFoldDB" id="F7CX61"/>
<evidence type="ECO:0000256" key="9">
    <source>
        <dbReference type="ARBA" id="ARBA00023157"/>
    </source>
</evidence>
<dbReference type="PANTHER" id="PTHR10125:SF12">
    <property type="entry name" value="P2X PURINOCEPTOR 5"/>
    <property type="match status" value="1"/>
</dbReference>
<feature type="disulfide bond" evidence="15">
    <location>
        <begin position="135"/>
        <end position="163"/>
    </location>
</feature>
<keyword evidence="7 17" id="KW-0406">Ion transport</keyword>
<evidence type="ECO:0000313" key="18">
    <source>
        <dbReference type="Ensembl" id="ENSMODP00000008340.3"/>
    </source>
</evidence>
<keyword evidence="17" id="KW-0675">Receptor</keyword>
<evidence type="ECO:0000256" key="7">
    <source>
        <dbReference type="ARBA" id="ARBA00023065"/>
    </source>
</evidence>
<dbReference type="GO" id="GO:0070588">
    <property type="term" value="P:calcium ion transmembrane transport"/>
    <property type="evidence" value="ECO:0000318"/>
    <property type="project" value="GO_Central"/>
</dbReference>
<reference evidence="18 19" key="1">
    <citation type="journal article" date="2007" name="Nature">
        <title>Genome of the marsupial Monodelphis domestica reveals innovation in non-coding sequences.</title>
        <authorList>
            <person name="Mikkelsen T.S."/>
            <person name="Wakefield M.J."/>
            <person name="Aken B."/>
            <person name="Amemiya C.T."/>
            <person name="Chang J.L."/>
            <person name="Duke S."/>
            <person name="Garber M."/>
            <person name="Gentles A.J."/>
            <person name="Goodstadt L."/>
            <person name="Heger A."/>
            <person name="Jurka J."/>
            <person name="Kamal M."/>
            <person name="Mauceli E."/>
            <person name="Searle S.M."/>
            <person name="Sharpe T."/>
            <person name="Baker M.L."/>
            <person name="Batzer M.A."/>
            <person name="Benos P.V."/>
            <person name="Belov K."/>
            <person name="Clamp M."/>
            <person name="Cook A."/>
            <person name="Cuff J."/>
            <person name="Das R."/>
            <person name="Davidow L."/>
            <person name="Deakin J.E."/>
            <person name="Fazzari M.J."/>
            <person name="Glass J.L."/>
            <person name="Grabherr M."/>
            <person name="Greally J.M."/>
            <person name="Gu W."/>
            <person name="Hore T.A."/>
            <person name="Huttley G.A."/>
            <person name="Kleber M."/>
            <person name="Jirtle R.L."/>
            <person name="Koina E."/>
            <person name="Lee J.T."/>
            <person name="Mahony S."/>
            <person name="Marra M.A."/>
            <person name="Miller R.D."/>
            <person name="Nicholls R.D."/>
            <person name="Oda M."/>
            <person name="Papenfuss A.T."/>
            <person name="Parra Z.E."/>
            <person name="Pollock D.D."/>
            <person name="Ray D.A."/>
            <person name="Schein J.E."/>
            <person name="Speed T.P."/>
            <person name="Thompson K."/>
            <person name="VandeBerg J.L."/>
            <person name="Wade C.M."/>
            <person name="Walker J.A."/>
            <person name="Waters P.D."/>
            <person name="Webber C."/>
            <person name="Weidman J.R."/>
            <person name="Xie X."/>
            <person name="Zody M.C."/>
            <person name="Baldwin J."/>
            <person name="Abdouelleil A."/>
            <person name="Abdulkadir J."/>
            <person name="Abebe A."/>
            <person name="Abera B."/>
            <person name="Abreu J."/>
            <person name="Acer S.C."/>
            <person name="Aftuck L."/>
            <person name="Alexander A."/>
            <person name="An P."/>
            <person name="Anderson E."/>
            <person name="Anderson S."/>
            <person name="Arachi H."/>
            <person name="Azer M."/>
            <person name="Bachantsang P."/>
            <person name="Barry A."/>
            <person name="Bayul T."/>
            <person name="Berlin A."/>
            <person name="Bessette D."/>
            <person name="Bloom T."/>
            <person name="Bloom T."/>
            <person name="Boguslavskiy L."/>
            <person name="Bonnet C."/>
            <person name="Boukhgalter B."/>
            <person name="Bourzgui I."/>
            <person name="Brown A."/>
            <person name="Cahill P."/>
            <person name="Channer S."/>
            <person name="Cheshatsang Y."/>
            <person name="Chuda L."/>
            <person name="Citroen M."/>
            <person name="Collymore A."/>
            <person name="Cooke P."/>
            <person name="Costello M."/>
            <person name="D'Aco K."/>
            <person name="Daza R."/>
            <person name="De Haan G."/>
            <person name="DeGray S."/>
            <person name="DeMaso C."/>
            <person name="Dhargay N."/>
            <person name="Dooley K."/>
            <person name="Dooley E."/>
            <person name="Doricent M."/>
            <person name="Dorje P."/>
            <person name="Dorjee K."/>
            <person name="Dupes A."/>
            <person name="Elong R."/>
            <person name="Falk J."/>
            <person name="Farina A."/>
            <person name="Faro S."/>
            <person name="Ferguson D."/>
            <person name="Fisher S."/>
            <person name="Foley C.D."/>
            <person name="Franke A."/>
            <person name="Friedrich D."/>
            <person name="Gadbois L."/>
            <person name="Gearin G."/>
            <person name="Gearin C.R."/>
            <person name="Giannoukos G."/>
            <person name="Goode T."/>
            <person name="Graham J."/>
            <person name="Grandbois E."/>
            <person name="Grewal S."/>
            <person name="Gyaltsen K."/>
            <person name="Hafez N."/>
            <person name="Hagos B."/>
            <person name="Hall J."/>
            <person name="Henson C."/>
            <person name="Hollinger A."/>
            <person name="Honan T."/>
            <person name="Huard M.D."/>
            <person name="Hughes L."/>
            <person name="Hurhula B."/>
            <person name="Husby M.E."/>
            <person name="Kamat A."/>
            <person name="Kanga B."/>
            <person name="Kashin S."/>
            <person name="Khazanovich D."/>
            <person name="Kisner P."/>
            <person name="Lance K."/>
            <person name="Lara M."/>
            <person name="Lee W."/>
            <person name="Lennon N."/>
            <person name="Letendre F."/>
            <person name="LeVine R."/>
            <person name="Lipovsky A."/>
            <person name="Liu X."/>
            <person name="Liu J."/>
            <person name="Liu S."/>
            <person name="Lokyitsang T."/>
            <person name="Lokyitsang Y."/>
            <person name="Lubonja R."/>
            <person name="Lui A."/>
            <person name="MacDonald P."/>
            <person name="Magnisalis V."/>
            <person name="Maru K."/>
            <person name="Matthews C."/>
            <person name="McCusker W."/>
            <person name="McDonough S."/>
            <person name="Mehta T."/>
            <person name="Meldrim J."/>
            <person name="Meneus L."/>
            <person name="Mihai O."/>
            <person name="Mihalev A."/>
            <person name="Mihova T."/>
            <person name="Mittelman R."/>
            <person name="Mlenga V."/>
            <person name="Montmayeur A."/>
            <person name="Mulrain L."/>
            <person name="Navidi A."/>
            <person name="Naylor J."/>
            <person name="Negash T."/>
            <person name="Nguyen T."/>
            <person name="Nguyen N."/>
            <person name="Nicol R."/>
            <person name="Norbu C."/>
            <person name="Norbu N."/>
            <person name="Novod N."/>
            <person name="O'Neill B."/>
            <person name="Osman S."/>
            <person name="Markiewicz E."/>
            <person name="Oyono O.L."/>
            <person name="Patti C."/>
            <person name="Phunkhang P."/>
            <person name="Pierre F."/>
            <person name="Priest M."/>
            <person name="Raghuraman S."/>
            <person name="Rege F."/>
            <person name="Reyes R."/>
            <person name="Rise C."/>
            <person name="Rogov P."/>
            <person name="Ross K."/>
            <person name="Ryan E."/>
            <person name="Settipalli S."/>
            <person name="Shea T."/>
            <person name="Sherpa N."/>
            <person name="Shi L."/>
            <person name="Shih D."/>
            <person name="Sparrow T."/>
            <person name="Spaulding J."/>
            <person name="Stalker J."/>
            <person name="Stange-Thomann N."/>
            <person name="Stavropoulos S."/>
            <person name="Stone C."/>
            <person name="Strader C."/>
            <person name="Tesfaye S."/>
            <person name="Thomson T."/>
            <person name="Thoulutsang Y."/>
            <person name="Thoulutsang D."/>
            <person name="Topham K."/>
            <person name="Topping I."/>
            <person name="Tsamla T."/>
            <person name="Vassiliev H."/>
            <person name="Vo A."/>
            <person name="Wangchuk T."/>
            <person name="Wangdi T."/>
            <person name="Weiand M."/>
            <person name="Wilkinson J."/>
            <person name="Wilson A."/>
            <person name="Yadav S."/>
            <person name="Young G."/>
            <person name="Yu Q."/>
            <person name="Zembek L."/>
            <person name="Zhong D."/>
            <person name="Zimmer A."/>
            <person name="Zwirko Z."/>
            <person name="Jaffe D.B."/>
            <person name="Alvarez P."/>
            <person name="Brockman W."/>
            <person name="Butler J."/>
            <person name="Chin C."/>
            <person name="Gnerre S."/>
            <person name="MacCallum I."/>
            <person name="Graves J.A."/>
            <person name="Ponting C.P."/>
            <person name="Breen M."/>
            <person name="Samollow P.B."/>
            <person name="Lander E.S."/>
            <person name="Lindblad-Toh K."/>
        </authorList>
    </citation>
    <scope>NUCLEOTIDE SEQUENCE [LARGE SCALE GENOMIC DNA]</scope>
</reference>
<dbReference type="Gene3D" id="1.10.287.940">
    <property type="entry name" value="atp-gated p2x4 ion channel"/>
    <property type="match status" value="1"/>
</dbReference>
<comment type="similarity">
    <text evidence="2 17">Belongs to the P2X receptor family.</text>
</comment>
<dbReference type="OMA" id="GIHIEWN"/>
<dbReference type="GO" id="GO:0001614">
    <property type="term" value="F:purinergic nucleotide receptor activity"/>
    <property type="evidence" value="ECO:0007669"/>
    <property type="project" value="InterPro"/>
</dbReference>
<evidence type="ECO:0000256" key="1">
    <source>
        <dbReference type="ARBA" id="ARBA00004651"/>
    </source>
</evidence>
<feature type="disulfide bond" evidence="15">
    <location>
        <begin position="118"/>
        <end position="169"/>
    </location>
</feature>
<evidence type="ECO:0000256" key="8">
    <source>
        <dbReference type="ARBA" id="ARBA00023136"/>
    </source>
</evidence>
<dbReference type="Ensembl" id="ENSMODT00000008507.3">
    <property type="protein sequence ID" value="ENSMODP00000008340.3"/>
    <property type="gene ID" value="ENSMODG00000006728.3"/>
</dbReference>
<comment type="caution">
    <text evidence="17">Lacks conserved residue(s) required for the propagation of feature annotation.</text>
</comment>
<keyword evidence="5 17" id="KW-0812">Transmembrane</keyword>
<evidence type="ECO:0000313" key="19">
    <source>
        <dbReference type="Proteomes" id="UP000002280"/>
    </source>
</evidence>
<feature type="binding site" evidence="14">
    <location>
        <position position="189"/>
    </location>
    <ligand>
        <name>ATP</name>
        <dbReference type="ChEBI" id="CHEBI:30616"/>
        <note>ligand shared between two neighboring subunits of the homotrimer</note>
    </ligand>
</feature>
<accession>F7CX61</accession>
<evidence type="ECO:0000256" key="3">
    <source>
        <dbReference type="ARBA" id="ARBA00022448"/>
    </source>
</evidence>
<evidence type="ECO:0000256" key="13">
    <source>
        <dbReference type="ARBA" id="ARBA00036634"/>
    </source>
</evidence>
<dbReference type="NCBIfam" id="TIGR00863">
    <property type="entry name" value="P2X"/>
    <property type="match status" value="1"/>
</dbReference>
<evidence type="ECO:0000256" key="16">
    <source>
        <dbReference type="PIRSR" id="PIRSR005713-3"/>
    </source>
</evidence>
<dbReference type="Gene3D" id="2.60.490.10">
    <property type="entry name" value="atp-gated p2x4 ion channel domain"/>
    <property type="match status" value="1"/>
</dbReference>
<organism evidence="18 19">
    <name type="scientific">Monodelphis domestica</name>
    <name type="common">Gray short-tailed opossum</name>
    <dbReference type="NCBI Taxonomy" id="13616"/>
    <lineage>
        <taxon>Eukaryota</taxon>
        <taxon>Metazoa</taxon>
        <taxon>Chordata</taxon>
        <taxon>Craniata</taxon>
        <taxon>Vertebrata</taxon>
        <taxon>Euteleostomi</taxon>
        <taxon>Mammalia</taxon>
        <taxon>Metatheria</taxon>
        <taxon>Didelphimorphia</taxon>
        <taxon>Didelphidae</taxon>
        <taxon>Monodelphis</taxon>
    </lineage>
</organism>
<evidence type="ECO:0000256" key="11">
    <source>
        <dbReference type="ARBA" id="ARBA00023286"/>
    </source>
</evidence>
<dbReference type="GO" id="GO:0098794">
    <property type="term" value="C:postsynapse"/>
    <property type="evidence" value="ECO:0007669"/>
    <property type="project" value="GOC"/>
</dbReference>
<keyword evidence="3 17" id="KW-0813">Transport</keyword>
<protein>
    <recommendedName>
        <fullName evidence="17">P2X purinoceptor</fullName>
    </recommendedName>
</protein>
<dbReference type="GO" id="GO:0005524">
    <property type="term" value="F:ATP binding"/>
    <property type="evidence" value="ECO:0007669"/>
    <property type="project" value="UniProtKB-KW"/>
</dbReference>
<comment type="subcellular location">
    <subcellularLocation>
        <location evidence="1">Cell membrane</location>
        <topology evidence="1">Multi-pass membrane protein</topology>
    </subcellularLocation>
    <subcellularLocation>
        <location evidence="17">Membrane</location>
        <topology evidence="17">Multi-pass membrane protein</topology>
    </subcellularLocation>
</comment>
<dbReference type="InterPro" id="IPR001429">
    <property type="entry name" value="P2X_purnocptor"/>
</dbReference>
<evidence type="ECO:0000256" key="14">
    <source>
        <dbReference type="PIRSR" id="PIRSR005713-1"/>
    </source>
</evidence>
<keyword evidence="8 17" id="KW-0472">Membrane</keyword>
<evidence type="ECO:0000256" key="2">
    <source>
        <dbReference type="ARBA" id="ARBA00009848"/>
    </source>
</evidence>
<dbReference type="HOGENOM" id="CLU_034469_2_0_1"/>
<dbReference type="STRING" id="13616.ENSMODP00000008340"/>
<feature type="glycosylation site" description="N-linked (GlcNAc...) asparagine" evidence="16">
    <location>
        <position position="187"/>
    </location>
</feature>
<keyword evidence="12 17" id="KW-0407">Ion channel</keyword>
<feature type="transmembrane region" description="Helical" evidence="17">
    <location>
        <begin position="31"/>
        <end position="50"/>
    </location>
</feature>
<sequence length="369" mass="41729">MSQVDCRTLCFSIFYYKTQKYLLTTDIRVGLLYRLTQLGILLYLLWWVFLEQKSYQTIDNSIESSVISKIKGTSYRNSSDSGNNFWDSTDFVLPSLGENVFFIITNLIMTPNQRQTTCAESPKNPNAQCSQDSDCPKGKSVIRGNGVMTGNCLIAGGDGSGTCEIFAWCPLENSPHSKKIVLENAENFTIYVKNHIRFSKFNISKTNLREAQSKSYLKSCRFGPDSMDCPIFRVGNLVNYSGNNFQAMAKDGGVIEIQMHWDCNLDFTTVCKLHYSFHRLDNSNSVSGGYNFRFARYYQDANGVELRKLMKVYGIRFDVLHLILASISADWIIPCSLRDTVISLCFSCILHHHGCHGTALHQNPSCVEV</sequence>
<keyword evidence="11" id="KW-1071">Ligand-gated ion channel</keyword>
<evidence type="ECO:0000256" key="17">
    <source>
        <dbReference type="RuleBase" id="RU000681"/>
    </source>
</evidence>
<proteinExistence type="inferred from homology"/>
<keyword evidence="14" id="KW-0067">ATP-binding</keyword>
<dbReference type="GO" id="GO:0005886">
    <property type="term" value="C:plasma membrane"/>
    <property type="evidence" value="ECO:0000318"/>
    <property type="project" value="GO_Central"/>
</dbReference>
<evidence type="ECO:0000256" key="10">
    <source>
        <dbReference type="ARBA" id="ARBA00023180"/>
    </source>
</evidence>
<keyword evidence="9 15" id="KW-1015">Disulfide bond</keyword>
<feature type="disulfide bond" evidence="15">
    <location>
        <begin position="263"/>
        <end position="271"/>
    </location>
</feature>
<dbReference type="Bgee" id="ENSMODG00000006728">
    <property type="expression patterns" value="Expressed in spermatocyte and 2 other cell types or tissues"/>
</dbReference>
<keyword evidence="4" id="KW-1003">Cell membrane</keyword>
<reference evidence="18" key="3">
    <citation type="submission" date="2025-09" db="UniProtKB">
        <authorList>
            <consortium name="Ensembl"/>
        </authorList>
    </citation>
    <scope>IDENTIFICATION</scope>
</reference>
<feature type="binding site" evidence="14">
    <location>
        <position position="311"/>
    </location>
    <ligand>
        <name>ATP</name>
        <dbReference type="ChEBI" id="CHEBI:30616"/>
        <note>ligand shared between two neighboring subunits of the homotrimer</note>
    </ligand>
</feature>
<dbReference type="InterPro" id="IPR059116">
    <property type="entry name" value="P2X_receptor"/>
</dbReference>
<evidence type="ECO:0000256" key="6">
    <source>
        <dbReference type="ARBA" id="ARBA00022989"/>
    </source>
</evidence>
<dbReference type="GO" id="GO:0033198">
    <property type="term" value="P:response to ATP"/>
    <property type="evidence" value="ECO:0007669"/>
    <property type="project" value="InterPro"/>
</dbReference>
<dbReference type="GeneTree" id="ENSGT01020000230351"/>
<keyword evidence="14" id="KW-0547">Nucleotide-binding</keyword>
<name>F7CX61_MONDO</name>
<dbReference type="Pfam" id="PF00864">
    <property type="entry name" value="P2X_receptor"/>
    <property type="match status" value="1"/>
</dbReference>
<dbReference type="PIRSF" id="PIRSF005713">
    <property type="entry name" value="P2X_purinoceptor"/>
    <property type="match status" value="1"/>
</dbReference>
<dbReference type="GO" id="GO:0004931">
    <property type="term" value="F:extracellularly ATP-gated monoatomic cation channel activity"/>
    <property type="evidence" value="ECO:0000318"/>
    <property type="project" value="GO_Central"/>
</dbReference>
<dbReference type="InParanoid" id="F7CX61"/>
<dbReference type="FunCoup" id="F7CX61">
    <property type="interactions" value="164"/>
</dbReference>
<feature type="binding site" evidence="14">
    <location>
        <begin position="69"/>
        <end position="71"/>
    </location>
    <ligand>
        <name>ATP</name>
        <dbReference type="ChEBI" id="CHEBI:30616"/>
        <note>ligand shared between two neighboring subunits of the homotrimer</note>
    </ligand>
</feature>
<keyword evidence="10" id="KW-0325">Glycoprotein</keyword>
<feature type="disulfide bond" evidence="15">
    <location>
        <begin position="129"/>
        <end position="152"/>
    </location>
</feature>
<feature type="binding site" evidence="14">
    <location>
        <begin position="291"/>
        <end position="293"/>
    </location>
    <ligand>
        <name>ATP</name>
        <dbReference type="ChEBI" id="CHEBI:30616"/>
        <note>ligand shared between two neighboring subunits of the homotrimer</note>
    </ligand>
</feature>
<evidence type="ECO:0000256" key="12">
    <source>
        <dbReference type="ARBA" id="ARBA00023303"/>
    </source>
</evidence>
<evidence type="ECO:0000256" key="4">
    <source>
        <dbReference type="ARBA" id="ARBA00022475"/>
    </source>
</evidence>
<dbReference type="FunFam" id="2.60.490.10:FF:000001">
    <property type="entry name" value="P2X purinoceptor"/>
    <property type="match status" value="1"/>
</dbReference>
<keyword evidence="6 17" id="KW-1133">Transmembrane helix</keyword>
<evidence type="ECO:0000256" key="15">
    <source>
        <dbReference type="PIRSR" id="PIRSR005713-2"/>
    </source>
</evidence>
<dbReference type="Proteomes" id="UP000002280">
    <property type="component" value="Chromosome 8"/>
</dbReference>